<dbReference type="Gene3D" id="3.90.1310.10">
    <property type="entry name" value="Penicillin-binding protein 2a (Domain 2)"/>
    <property type="match status" value="1"/>
</dbReference>
<evidence type="ECO:0000313" key="6">
    <source>
        <dbReference type="EMBL" id="OGG34506.1"/>
    </source>
</evidence>
<dbReference type="Proteomes" id="UP000176186">
    <property type="component" value="Unassembled WGS sequence"/>
</dbReference>
<dbReference type="InterPro" id="IPR001460">
    <property type="entry name" value="PCN-bd_Tpept"/>
</dbReference>
<organism evidence="6 7">
    <name type="scientific">Candidatus Gottesmanbacteria bacterium RIFOXYB1_FULL_47_11</name>
    <dbReference type="NCBI Taxonomy" id="1798401"/>
    <lineage>
        <taxon>Bacteria</taxon>
        <taxon>Candidatus Gottesmaniibacteriota</taxon>
    </lineage>
</organism>
<dbReference type="InterPro" id="IPR050515">
    <property type="entry name" value="Beta-lactam/transpept"/>
</dbReference>
<dbReference type="SUPFAM" id="SSF56519">
    <property type="entry name" value="Penicillin binding protein dimerisation domain"/>
    <property type="match status" value="1"/>
</dbReference>
<feature type="domain" description="Penicillin-binding protein dimerisation" evidence="5">
    <location>
        <begin position="46"/>
        <end position="196"/>
    </location>
</feature>
<dbReference type="SUPFAM" id="SSF56601">
    <property type="entry name" value="beta-lactamase/transpeptidase-like"/>
    <property type="match status" value="1"/>
</dbReference>
<dbReference type="PANTHER" id="PTHR30627:SF1">
    <property type="entry name" value="PEPTIDOGLYCAN D,D-TRANSPEPTIDASE FTSI"/>
    <property type="match status" value="1"/>
</dbReference>
<protein>
    <recommendedName>
        <fullName evidence="8">Penicillin-binding protein transpeptidase domain-containing protein</fullName>
    </recommendedName>
</protein>
<dbReference type="InterPro" id="IPR036138">
    <property type="entry name" value="PBP_dimer_sf"/>
</dbReference>
<dbReference type="Pfam" id="PF03717">
    <property type="entry name" value="PBP_dimer"/>
    <property type="match status" value="1"/>
</dbReference>
<dbReference type="AlphaFoldDB" id="A0A1F6BC52"/>
<evidence type="ECO:0000256" key="2">
    <source>
        <dbReference type="ARBA" id="ARBA00023136"/>
    </source>
</evidence>
<evidence type="ECO:0000256" key="1">
    <source>
        <dbReference type="ARBA" id="ARBA00004370"/>
    </source>
</evidence>
<sequence>MLRIWTLFILIIVFFTAIIFRLFYWQIIRGDDLRSQASAQYNLELTIPAVRGTIADVRGSPLAMNQQASLVYGQPKEIENKPMVAKLIAPLLKVEEPSLLETLSLPDRVWVPLAHKVETPVVDEIKKMNIKGIGFEPEPKRYYPEASMAAQLLGFVGSDQNGQDMGYFGLEGFYDRELRGRGGSIQMEKDVQGSAILVGDSRRTEAQDGRSLVLWTDRTVQHIAESRLSAGIEKYGAKEGTVTIMDPKTGGILAMATYPSYDPARYGDFDRTLYKNPIVASTYEPGSTYKVLVVSGAIQEKAVKADTIMNEEGPVDVGDYTIRTWNNQYHGPITITKVLEYSSNVGMVFIGNKLGKEKLLKYIHAYGFGSPTGIDLQEESSPEMRKDTEWRDIDLATASFGQGIAVTPIQMVRAVGALANDGWLMEPHMVKEIVDSTGKKTEIKPKKVRQVVSASTADILTEMMVSAVDLGEAKWAKPAGYRIAGKTGTAQIPVAGHYDEKKTIASFVGFGPADDPKFVMLVTLREPQSSPWGSETAAPLFFNIARDLFAYYSLPASP</sequence>
<dbReference type="InterPro" id="IPR012338">
    <property type="entry name" value="Beta-lactam/transpept-like"/>
</dbReference>
<dbReference type="GO" id="GO:0008658">
    <property type="term" value="F:penicillin binding"/>
    <property type="evidence" value="ECO:0007669"/>
    <property type="project" value="InterPro"/>
</dbReference>
<comment type="subcellular location">
    <subcellularLocation>
        <location evidence="1">Membrane</location>
    </subcellularLocation>
</comment>
<evidence type="ECO:0008006" key="8">
    <source>
        <dbReference type="Google" id="ProtNLM"/>
    </source>
</evidence>
<evidence type="ECO:0000256" key="3">
    <source>
        <dbReference type="SAM" id="Phobius"/>
    </source>
</evidence>
<proteinExistence type="predicted"/>
<dbReference type="PANTHER" id="PTHR30627">
    <property type="entry name" value="PEPTIDOGLYCAN D,D-TRANSPEPTIDASE"/>
    <property type="match status" value="1"/>
</dbReference>
<dbReference type="GO" id="GO:0005886">
    <property type="term" value="C:plasma membrane"/>
    <property type="evidence" value="ECO:0007669"/>
    <property type="project" value="TreeGrafter"/>
</dbReference>
<dbReference type="EMBL" id="MFKE01000028">
    <property type="protein sequence ID" value="OGG34506.1"/>
    <property type="molecule type" value="Genomic_DNA"/>
</dbReference>
<dbReference type="InterPro" id="IPR005311">
    <property type="entry name" value="PBP_dimer"/>
</dbReference>
<gene>
    <name evidence="6" type="ORF">A2363_04900</name>
</gene>
<evidence type="ECO:0000259" key="5">
    <source>
        <dbReference type="Pfam" id="PF03717"/>
    </source>
</evidence>
<dbReference type="Pfam" id="PF00905">
    <property type="entry name" value="Transpeptidase"/>
    <property type="match status" value="1"/>
</dbReference>
<keyword evidence="3" id="KW-0812">Transmembrane</keyword>
<evidence type="ECO:0000259" key="4">
    <source>
        <dbReference type="Pfam" id="PF00905"/>
    </source>
</evidence>
<dbReference type="GO" id="GO:0071555">
    <property type="term" value="P:cell wall organization"/>
    <property type="evidence" value="ECO:0007669"/>
    <property type="project" value="TreeGrafter"/>
</dbReference>
<reference evidence="6 7" key="1">
    <citation type="journal article" date="2016" name="Nat. Commun.">
        <title>Thousands of microbial genomes shed light on interconnected biogeochemical processes in an aquifer system.</title>
        <authorList>
            <person name="Anantharaman K."/>
            <person name="Brown C.T."/>
            <person name="Hug L.A."/>
            <person name="Sharon I."/>
            <person name="Castelle C.J."/>
            <person name="Probst A.J."/>
            <person name="Thomas B.C."/>
            <person name="Singh A."/>
            <person name="Wilkins M.J."/>
            <person name="Karaoz U."/>
            <person name="Brodie E.L."/>
            <person name="Williams K.H."/>
            <person name="Hubbard S.S."/>
            <person name="Banfield J.F."/>
        </authorList>
    </citation>
    <scope>NUCLEOTIDE SEQUENCE [LARGE SCALE GENOMIC DNA]</scope>
</reference>
<name>A0A1F6BC52_9BACT</name>
<dbReference type="STRING" id="1798401.A2363_04900"/>
<comment type="caution">
    <text evidence="6">The sequence shown here is derived from an EMBL/GenBank/DDBJ whole genome shotgun (WGS) entry which is preliminary data.</text>
</comment>
<accession>A0A1F6BC52</accession>
<feature type="domain" description="Penicillin-binding protein transpeptidase" evidence="4">
    <location>
        <begin position="240"/>
        <end position="544"/>
    </location>
</feature>
<feature type="transmembrane region" description="Helical" evidence="3">
    <location>
        <begin position="7"/>
        <end position="27"/>
    </location>
</feature>
<evidence type="ECO:0000313" key="7">
    <source>
        <dbReference type="Proteomes" id="UP000176186"/>
    </source>
</evidence>
<keyword evidence="3" id="KW-1133">Transmembrane helix</keyword>
<dbReference type="Gene3D" id="3.30.450.330">
    <property type="match status" value="1"/>
</dbReference>
<dbReference type="Gene3D" id="3.40.710.10">
    <property type="entry name" value="DD-peptidase/beta-lactamase superfamily"/>
    <property type="match status" value="1"/>
</dbReference>
<keyword evidence="2 3" id="KW-0472">Membrane</keyword>